<keyword evidence="11 21" id="KW-1133">Transmembrane helix</keyword>
<proteinExistence type="predicted"/>
<feature type="compositionally biased region" description="Basic and acidic residues" evidence="20">
    <location>
        <begin position="365"/>
        <end position="378"/>
    </location>
</feature>
<dbReference type="GO" id="GO:0005125">
    <property type="term" value="F:cytokine activity"/>
    <property type="evidence" value="ECO:0007669"/>
    <property type="project" value="UniProtKB-KW"/>
</dbReference>
<feature type="compositionally biased region" description="Low complexity" evidence="20">
    <location>
        <begin position="228"/>
        <end position="247"/>
    </location>
</feature>
<evidence type="ECO:0000256" key="21">
    <source>
        <dbReference type="SAM" id="Phobius"/>
    </source>
</evidence>
<dbReference type="GeneID" id="106977865"/>
<evidence type="ECO:0000256" key="17">
    <source>
        <dbReference type="ARBA" id="ARBA00059895"/>
    </source>
</evidence>
<keyword evidence="15" id="KW-0325">Glycoprotein</keyword>
<keyword evidence="4" id="KW-0202">Cytokine</keyword>
<evidence type="ECO:0000256" key="6">
    <source>
        <dbReference type="ARBA" id="ARBA00022588"/>
    </source>
</evidence>
<evidence type="ECO:0000256" key="8">
    <source>
        <dbReference type="ARBA" id="ARBA00022729"/>
    </source>
</evidence>
<evidence type="ECO:0000256" key="15">
    <source>
        <dbReference type="ARBA" id="ARBA00023180"/>
    </source>
</evidence>
<dbReference type="PANTHER" id="PTHR10058:SF0">
    <property type="entry name" value="MACROPHAGE COLONY-STIMULATING FACTOR 1"/>
    <property type="match status" value="1"/>
</dbReference>
<evidence type="ECO:0000313" key="24">
    <source>
        <dbReference type="RefSeq" id="XP_026914196.1"/>
    </source>
</evidence>
<evidence type="ECO:0000256" key="1">
    <source>
        <dbReference type="ARBA" id="ARBA00004239"/>
    </source>
</evidence>
<keyword evidence="12" id="KW-0339">Growth factor</keyword>
<evidence type="ECO:0000256" key="20">
    <source>
        <dbReference type="SAM" id="MobiDB-lite"/>
    </source>
</evidence>
<dbReference type="GO" id="GO:0008083">
    <property type="term" value="F:growth factor activity"/>
    <property type="evidence" value="ECO:0007669"/>
    <property type="project" value="UniProtKB-KW"/>
</dbReference>
<keyword evidence="7 21" id="KW-0812">Transmembrane</keyword>
<feature type="region of interest" description="Disordered" evidence="20">
    <location>
        <begin position="362"/>
        <end position="394"/>
    </location>
</feature>
<organism evidence="23 24">
    <name type="scientific">Acinonyx jubatus</name>
    <name type="common">Cheetah</name>
    <dbReference type="NCBI Taxonomy" id="32536"/>
    <lineage>
        <taxon>Eukaryota</taxon>
        <taxon>Metazoa</taxon>
        <taxon>Chordata</taxon>
        <taxon>Craniata</taxon>
        <taxon>Vertebrata</taxon>
        <taxon>Euteleostomi</taxon>
        <taxon>Mammalia</taxon>
        <taxon>Eutheria</taxon>
        <taxon>Laurasiatheria</taxon>
        <taxon>Carnivora</taxon>
        <taxon>Feliformia</taxon>
        <taxon>Felidae</taxon>
        <taxon>Felinae</taxon>
        <taxon>Acinonyx</taxon>
    </lineage>
</organism>
<feature type="transmembrane region" description="Helical" evidence="21">
    <location>
        <begin position="335"/>
        <end position="357"/>
    </location>
</feature>
<evidence type="ECO:0000256" key="13">
    <source>
        <dbReference type="ARBA" id="ARBA00023136"/>
    </source>
</evidence>
<evidence type="ECO:0000256" key="11">
    <source>
        <dbReference type="ARBA" id="ARBA00022989"/>
    </source>
</evidence>
<dbReference type="CTD" id="1435"/>
<keyword evidence="5" id="KW-0964">Secreted</keyword>
<comment type="subcellular location">
    <subcellularLocation>
        <location evidence="2">Cell membrane</location>
        <topology evidence="2">Single-pass type I membrane protein</topology>
    </subcellularLocation>
    <subcellularLocation>
        <location evidence="1">Secreted</location>
        <location evidence="1">Extracellular space</location>
    </subcellularLocation>
</comment>
<accession>A0A6J1ZAD5</accession>
<dbReference type="GO" id="GO:0045087">
    <property type="term" value="P:innate immune response"/>
    <property type="evidence" value="ECO:0007669"/>
    <property type="project" value="UniProtKB-KW"/>
</dbReference>
<feature type="compositionally biased region" description="Polar residues" evidence="20">
    <location>
        <begin position="178"/>
        <end position="189"/>
    </location>
</feature>
<feature type="signal peptide" evidence="22">
    <location>
        <begin position="1"/>
        <end position="32"/>
    </location>
</feature>
<evidence type="ECO:0000256" key="7">
    <source>
        <dbReference type="ARBA" id="ARBA00022692"/>
    </source>
</evidence>
<evidence type="ECO:0000313" key="23">
    <source>
        <dbReference type="Proteomes" id="UP001652583"/>
    </source>
</evidence>
<dbReference type="GO" id="GO:0030225">
    <property type="term" value="P:macrophage differentiation"/>
    <property type="evidence" value="ECO:0007669"/>
    <property type="project" value="UniProtKB-ARBA"/>
</dbReference>
<dbReference type="GO" id="GO:0006954">
    <property type="term" value="P:inflammatory response"/>
    <property type="evidence" value="ECO:0007669"/>
    <property type="project" value="UniProtKB-KW"/>
</dbReference>
<keyword evidence="6" id="KW-0399">Innate immunity</keyword>
<feature type="compositionally biased region" description="Basic and acidic residues" evidence="20">
    <location>
        <begin position="211"/>
        <end position="227"/>
    </location>
</feature>
<keyword evidence="3" id="KW-1003">Cell membrane</keyword>
<gene>
    <name evidence="24" type="primary">CSF1</name>
</gene>
<feature type="compositionally biased region" description="Basic and acidic residues" evidence="20">
    <location>
        <begin position="277"/>
        <end position="294"/>
    </location>
</feature>
<keyword evidence="13 21" id="KW-0472">Membrane</keyword>
<evidence type="ECO:0000256" key="16">
    <source>
        <dbReference type="ARBA" id="ARBA00023198"/>
    </source>
</evidence>
<keyword evidence="8 22" id="KW-0732">Signal</keyword>
<keyword evidence="16" id="KW-0395">Inflammatory response</keyword>
<evidence type="ECO:0000256" key="3">
    <source>
        <dbReference type="ARBA" id="ARBA00022475"/>
    </source>
</evidence>
<dbReference type="GO" id="GO:0045651">
    <property type="term" value="P:positive regulation of macrophage differentiation"/>
    <property type="evidence" value="ECO:0007669"/>
    <property type="project" value="TreeGrafter"/>
</dbReference>
<keyword evidence="9" id="KW-0391">Immunity</keyword>
<sequence>MTARGAAGRCPPTTWLSRLLLLVCLLVSRSITEEVSERCSHMIGNGHLQFLQQLIDSQMETSCQIAFEFVDQEQLKDPVCYLKKAFLLVQDIMEDTMRFKDNTPNANVIVTLQELSLRLSSCFTKDYEEQDKACVRTFHETPLQLLEKIKNVFNETKNLLKKDWNVFSKNCNKSFEKCSSQARSQQPEDMTSIPLPTVGPARPTGQAQSHTPEKTDRPSAKPRDHQEPGSARTPSRPPRSLSSLRTPSRPPRSPGSPSALSAQPGLPGSHSWGHVLPIRELEGRRSTRDRRSPTELEGQASEGHRPSARFNSVPLTDTGHDRQQEGPSDPQLPGFVFRLLVPSIILVLLAVGGLLFYRQRRRSHREPQTVDSPMERPEGSPLTQDEDRQVELPV</sequence>
<evidence type="ECO:0000256" key="12">
    <source>
        <dbReference type="ARBA" id="ARBA00023030"/>
    </source>
</evidence>
<comment type="function">
    <text evidence="17">Cytokine that plays an essential role in the regulation of survival, proliferation and differentiation of hematopoietic precursor cells, especially mononuclear phagocytes, such as macrophages and monocytes. Promotes the release of pro-inflammatory chemokines, and thereby plays an important role in innate immunity and in inflammatory processes. Plays an important role in the regulation of osteoclast proliferation and differentiation, the regulation of bone resorption, and is required for normal bone development. Required for normal male and female fertility. Promotes reorganization of the actin cytoskeleton, regulates formation of membrane ruffles, cell adhesion and cell migration. Plays a role in lipoprotein clearance.</text>
</comment>
<dbReference type="GO" id="GO:0030316">
    <property type="term" value="P:osteoclast differentiation"/>
    <property type="evidence" value="ECO:0007669"/>
    <property type="project" value="UniProtKB-ARBA"/>
</dbReference>
<evidence type="ECO:0000256" key="2">
    <source>
        <dbReference type="ARBA" id="ARBA00004251"/>
    </source>
</evidence>
<keyword evidence="10" id="KW-0654">Proteoglycan</keyword>
<dbReference type="Proteomes" id="UP001652583">
    <property type="component" value="Chromosome C1"/>
</dbReference>
<dbReference type="GO" id="GO:0005615">
    <property type="term" value="C:extracellular space"/>
    <property type="evidence" value="ECO:0007669"/>
    <property type="project" value="UniProtKB-KW"/>
</dbReference>
<evidence type="ECO:0000256" key="10">
    <source>
        <dbReference type="ARBA" id="ARBA00022974"/>
    </source>
</evidence>
<dbReference type="GO" id="GO:0002687">
    <property type="term" value="P:positive regulation of leukocyte migration"/>
    <property type="evidence" value="ECO:0007669"/>
    <property type="project" value="UniProtKB-ARBA"/>
</dbReference>
<keyword evidence="14" id="KW-1015">Disulfide bond</keyword>
<evidence type="ECO:0000256" key="5">
    <source>
        <dbReference type="ARBA" id="ARBA00022525"/>
    </source>
</evidence>
<dbReference type="Pfam" id="PF05337">
    <property type="entry name" value="CSF-1"/>
    <property type="match status" value="1"/>
</dbReference>
<dbReference type="FunFam" id="1.20.1250.10:FF:000010">
    <property type="entry name" value="Macrophage colony-stimulating factor 1"/>
    <property type="match status" value="1"/>
</dbReference>
<dbReference type="Gene3D" id="1.20.1250.10">
    <property type="match status" value="1"/>
</dbReference>
<evidence type="ECO:0000256" key="22">
    <source>
        <dbReference type="SAM" id="SignalP"/>
    </source>
</evidence>
<reference evidence="24" key="2">
    <citation type="submission" date="2025-08" db="UniProtKB">
        <authorList>
            <consortium name="RefSeq"/>
        </authorList>
    </citation>
    <scope>IDENTIFICATION</scope>
    <source>
        <tissue evidence="24">Blood</tissue>
    </source>
</reference>
<protein>
    <recommendedName>
        <fullName evidence="18">Macrophage colony-stimulating factor 1</fullName>
    </recommendedName>
    <alternativeName>
        <fullName evidence="19">Proteoglycan macrophage colony-stimulating factor</fullName>
    </alternativeName>
</protein>
<feature type="region of interest" description="Disordered" evidence="20">
    <location>
        <begin position="178"/>
        <end position="329"/>
    </location>
</feature>
<feature type="compositionally biased region" description="Basic and acidic residues" evidence="20">
    <location>
        <begin position="385"/>
        <end position="394"/>
    </location>
</feature>
<evidence type="ECO:0000256" key="14">
    <source>
        <dbReference type="ARBA" id="ARBA00023157"/>
    </source>
</evidence>
<dbReference type="InterPro" id="IPR009079">
    <property type="entry name" value="4_helix_cytokine-like_core"/>
</dbReference>
<name>A0A6J1ZAD5_ACIJB</name>
<dbReference type="GO" id="GO:0005886">
    <property type="term" value="C:plasma membrane"/>
    <property type="evidence" value="ECO:0007669"/>
    <property type="project" value="UniProtKB-SubCell"/>
</dbReference>
<evidence type="ECO:0000256" key="19">
    <source>
        <dbReference type="ARBA" id="ARBA00075266"/>
    </source>
</evidence>
<evidence type="ECO:0000256" key="18">
    <source>
        <dbReference type="ARBA" id="ARBA00074392"/>
    </source>
</evidence>
<evidence type="ECO:0000256" key="4">
    <source>
        <dbReference type="ARBA" id="ARBA00022514"/>
    </source>
</evidence>
<dbReference type="GO" id="GO:0042802">
    <property type="term" value="F:identical protein binding"/>
    <property type="evidence" value="ECO:0007669"/>
    <property type="project" value="UniProtKB-ARBA"/>
</dbReference>
<dbReference type="SUPFAM" id="SSF47266">
    <property type="entry name" value="4-helical cytokines"/>
    <property type="match status" value="1"/>
</dbReference>
<keyword evidence="23" id="KW-1185">Reference proteome</keyword>
<feature type="chain" id="PRO_5026653169" description="Macrophage colony-stimulating factor 1" evidence="22">
    <location>
        <begin position="33"/>
        <end position="394"/>
    </location>
</feature>
<dbReference type="RefSeq" id="XP_026914196.1">
    <property type="nucleotide sequence ID" value="XM_027058395.2"/>
</dbReference>
<dbReference type="AlphaFoldDB" id="A0A6J1ZAD5"/>
<evidence type="ECO:0000256" key="9">
    <source>
        <dbReference type="ARBA" id="ARBA00022859"/>
    </source>
</evidence>
<reference evidence="23" key="1">
    <citation type="submission" date="2025-05" db="UniProtKB">
        <authorList>
            <consortium name="RefSeq"/>
        </authorList>
    </citation>
    <scope>NUCLEOTIDE SEQUENCE [LARGE SCALE GENOMIC DNA]</scope>
</reference>
<dbReference type="PANTHER" id="PTHR10058">
    <property type="entry name" value="MACROPHAGE COLONY STIMULATING FACTOR"/>
    <property type="match status" value="1"/>
</dbReference>
<dbReference type="InterPro" id="IPR008001">
    <property type="entry name" value="MCSF-1"/>
</dbReference>